<keyword evidence="8" id="KW-0969">Cilium</keyword>
<dbReference type="RefSeq" id="WP_053770470.1">
    <property type="nucleotide sequence ID" value="NZ_LIST01000001.1"/>
</dbReference>
<feature type="transmembrane region" description="Helical" evidence="6">
    <location>
        <begin position="324"/>
        <end position="342"/>
    </location>
</feature>
<dbReference type="STRING" id="1765655.AMR74_02440"/>
<evidence type="ECO:0000256" key="6">
    <source>
        <dbReference type="SAM" id="Phobius"/>
    </source>
</evidence>
<evidence type="ECO:0000313" key="9">
    <source>
        <dbReference type="Proteomes" id="UP000037747"/>
    </source>
</evidence>
<dbReference type="AlphaFoldDB" id="A0A0M9AS72"/>
<feature type="transmembrane region" description="Helical" evidence="6">
    <location>
        <begin position="281"/>
        <end position="304"/>
    </location>
</feature>
<dbReference type="PANTHER" id="PTHR35402:SF2">
    <property type="entry name" value="FLAGELLA ACCESSORY PROTEIN J"/>
    <property type="match status" value="1"/>
</dbReference>
<dbReference type="OrthoDB" id="141855at2157"/>
<comment type="caution">
    <text evidence="8">The sequence shown here is derived from an EMBL/GenBank/DDBJ whole genome shotgun (WGS) entry which is preliminary data.</text>
</comment>
<dbReference type="InterPro" id="IPR036259">
    <property type="entry name" value="MFS_trans_sf"/>
</dbReference>
<dbReference type="PATRIC" id="fig|1705389.3.peg.775"/>
<evidence type="ECO:0000256" key="1">
    <source>
        <dbReference type="ARBA" id="ARBA00004651"/>
    </source>
</evidence>
<keyword evidence="3 6" id="KW-0812">Transmembrane</keyword>
<dbReference type="InterPro" id="IPR018076">
    <property type="entry name" value="T2SS_GspF_dom"/>
</dbReference>
<accession>A0A0M9AS72</accession>
<feature type="transmembrane region" description="Helical" evidence="6">
    <location>
        <begin position="212"/>
        <end position="233"/>
    </location>
</feature>
<dbReference type="PANTHER" id="PTHR35402">
    <property type="entry name" value="INTEGRAL MEMBRANE PROTEIN-RELATED"/>
    <property type="match status" value="1"/>
</dbReference>
<dbReference type="Pfam" id="PF00482">
    <property type="entry name" value="T2SSF"/>
    <property type="match status" value="1"/>
</dbReference>
<dbReference type="GO" id="GO:0005886">
    <property type="term" value="C:plasma membrane"/>
    <property type="evidence" value="ECO:0007669"/>
    <property type="project" value="UniProtKB-SubCell"/>
</dbReference>
<keyword evidence="8" id="KW-0966">Cell projection</keyword>
<reference evidence="8 9" key="1">
    <citation type="submission" date="2015-08" db="EMBL/GenBank/DDBJ databases">
        <title>Genomes of Isolates from Cabo Rojo, PR.</title>
        <authorList>
            <person name="Sanchez-Nieves R.L."/>
            <person name="Montalvo-Rodriguez R."/>
        </authorList>
    </citation>
    <scope>NUCLEOTIDE SEQUENCE [LARGE SCALE GENOMIC DNA]</scope>
    <source>
        <strain evidence="8 9">5</strain>
    </source>
</reference>
<dbReference type="EMBL" id="LIST01000001">
    <property type="protein sequence ID" value="KOX97777.1"/>
    <property type="molecule type" value="Genomic_DNA"/>
</dbReference>
<organism evidence="8 9">
    <name type="scientific">Halorubrum tropicale</name>
    <dbReference type="NCBI Taxonomy" id="1765655"/>
    <lineage>
        <taxon>Archaea</taxon>
        <taxon>Methanobacteriati</taxon>
        <taxon>Methanobacteriota</taxon>
        <taxon>Stenosarchaea group</taxon>
        <taxon>Halobacteria</taxon>
        <taxon>Halobacteriales</taxon>
        <taxon>Haloferacaceae</taxon>
        <taxon>Halorubrum</taxon>
    </lineage>
</organism>
<feature type="transmembrane region" description="Helical" evidence="6">
    <location>
        <begin position="64"/>
        <end position="85"/>
    </location>
</feature>
<protein>
    <submittedName>
        <fullName evidence="8">Flagellar assembly protein FlaJ</fullName>
    </submittedName>
</protein>
<feature type="transmembrane region" description="Helical" evidence="6">
    <location>
        <begin position="513"/>
        <end position="534"/>
    </location>
</feature>
<keyword evidence="9" id="KW-1185">Reference proteome</keyword>
<keyword evidence="2" id="KW-1003">Cell membrane</keyword>
<dbReference type="Proteomes" id="UP000037747">
    <property type="component" value="Unassembled WGS sequence"/>
</dbReference>
<feature type="transmembrane region" description="Helical" evidence="6">
    <location>
        <begin position="554"/>
        <end position="576"/>
    </location>
</feature>
<evidence type="ECO:0000256" key="2">
    <source>
        <dbReference type="ARBA" id="ARBA00022475"/>
    </source>
</evidence>
<comment type="subcellular location">
    <subcellularLocation>
        <location evidence="1">Cell membrane</location>
        <topology evidence="1">Multi-pass membrane protein</topology>
    </subcellularLocation>
</comment>
<feature type="transmembrane region" description="Helical" evidence="6">
    <location>
        <begin position="239"/>
        <end position="260"/>
    </location>
</feature>
<proteinExistence type="predicted"/>
<keyword evidence="5 6" id="KW-0472">Membrane</keyword>
<gene>
    <name evidence="8" type="ORF">AMR74_02440</name>
</gene>
<keyword evidence="4 6" id="KW-1133">Transmembrane helix</keyword>
<evidence type="ECO:0000256" key="5">
    <source>
        <dbReference type="ARBA" id="ARBA00023136"/>
    </source>
</evidence>
<evidence type="ECO:0000256" key="4">
    <source>
        <dbReference type="ARBA" id="ARBA00022989"/>
    </source>
</evidence>
<evidence type="ECO:0000256" key="3">
    <source>
        <dbReference type="ARBA" id="ARBA00022692"/>
    </source>
</evidence>
<feature type="domain" description="Type II secretion system protein GspF" evidence="7">
    <location>
        <begin position="101"/>
        <end position="226"/>
    </location>
</feature>
<feature type="transmembrane region" description="Helical" evidence="6">
    <location>
        <begin position="467"/>
        <end position="493"/>
    </location>
</feature>
<evidence type="ECO:0000313" key="8">
    <source>
        <dbReference type="EMBL" id="KOX97777.1"/>
    </source>
</evidence>
<name>A0A0M9AS72_9EURY</name>
<dbReference type="NCBIfam" id="NF004704">
    <property type="entry name" value="PRK06041.1-2"/>
    <property type="match status" value="1"/>
</dbReference>
<sequence length="578" mass="63571">MAVKQMGDGLATAARLTSEVMESYEQLDISKGKYVGLVLVPAVFVFVGSVVGLVALPLPLAARVPIPMFGGLVLFAAVIYPKIYLSSLETKIDNQLHLVMTHMTVLSTTNIDRMEVFRTLAQEEEYGVAAEEIGRVVHLVDTWNQSLDDACRRRAQEVPSDAMADFFDRLGYTMGAGQSLEEFLVSEQDVMLAQYETRYESALSNLEVMKDLYMSMILSMTFALVFAVVLPILTGNDPTATVAAVIVLFVFVQLGFYAMIRATSPYDPIWYHPDERAPGDLKLWASLIGGGGLSFLLIGITAAGMFGYGPGLPGLLFFLDDVRLPLYLAVPISPLIITGVVLRQEERAITARDGEFPSFVRALGATESAKQSTTTDVLTTLRDKNFGELSEAIERLYRRLNMRISTEGAWRAFTRDTRSYLIQKFSEMYLVGRRMGGDPKLLGELISKNMNAVNQLREQRRQAAMTFIGLLYGITAAATFAFFIGLEIVAILADLTADFGLDQMDIGQIVYPGAYDIPLIEYLLLTVVLFNAALSSQMIRRIDGGNPANGYIHFVLLTWLGAGTAIATRTLVNAILSI</sequence>
<dbReference type="InterPro" id="IPR056569">
    <property type="entry name" value="ArlJ-like"/>
</dbReference>
<keyword evidence="8" id="KW-0282">Flagellum</keyword>
<dbReference type="SUPFAM" id="SSF103473">
    <property type="entry name" value="MFS general substrate transporter"/>
    <property type="match status" value="1"/>
</dbReference>
<evidence type="ECO:0000259" key="7">
    <source>
        <dbReference type="Pfam" id="PF00482"/>
    </source>
</evidence>
<feature type="transmembrane region" description="Helical" evidence="6">
    <location>
        <begin position="34"/>
        <end position="58"/>
    </location>
</feature>